<sequence>MRKCLLIAALLVALPRPASAAPDHHGHYYLQGVMETGSELLLRDDGGFQWYLVVGALDLFAEGEWTATADAVVLTARKSKVAPNPAFDTLVLQVEDGRLVPPDGQGAYVRATQSGD</sequence>
<keyword evidence="1" id="KW-0732">Signal</keyword>
<dbReference type="EMBL" id="JAVDWV010000018">
    <property type="protein sequence ID" value="MDR7156625.1"/>
    <property type="molecule type" value="Genomic_DNA"/>
</dbReference>
<organism evidence="2 3">
    <name type="scientific">Sphingobium xenophagum</name>
    <dbReference type="NCBI Taxonomy" id="121428"/>
    <lineage>
        <taxon>Bacteria</taxon>
        <taxon>Pseudomonadati</taxon>
        <taxon>Pseudomonadota</taxon>
        <taxon>Alphaproteobacteria</taxon>
        <taxon>Sphingomonadales</taxon>
        <taxon>Sphingomonadaceae</taxon>
        <taxon>Sphingobium</taxon>
    </lineage>
</organism>
<evidence type="ECO:0000256" key="1">
    <source>
        <dbReference type="SAM" id="SignalP"/>
    </source>
</evidence>
<feature type="chain" id="PRO_5046825082" evidence="1">
    <location>
        <begin position="21"/>
        <end position="116"/>
    </location>
</feature>
<proteinExistence type="predicted"/>
<feature type="signal peptide" evidence="1">
    <location>
        <begin position="1"/>
        <end position="20"/>
    </location>
</feature>
<protein>
    <submittedName>
        <fullName evidence="2">Uncharacterized protein</fullName>
    </submittedName>
</protein>
<comment type="caution">
    <text evidence="2">The sequence shown here is derived from an EMBL/GenBank/DDBJ whole genome shotgun (WGS) entry which is preliminary data.</text>
</comment>
<evidence type="ECO:0000313" key="3">
    <source>
        <dbReference type="Proteomes" id="UP001267638"/>
    </source>
</evidence>
<reference evidence="2 3" key="1">
    <citation type="submission" date="2023-07" db="EMBL/GenBank/DDBJ databases">
        <title>Sorghum-associated microbial communities from plants grown in Nebraska, USA.</title>
        <authorList>
            <person name="Schachtman D."/>
        </authorList>
    </citation>
    <scope>NUCLEOTIDE SEQUENCE [LARGE SCALE GENOMIC DNA]</scope>
    <source>
        <strain evidence="2 3">4256</strain>
    </source>
</reference>
<accession>A0ABU1X4V6</accession>
<evidence type="ECO:0000313" key="2">
    <source>
        <dbReference type="EMBL" id="MDR7156625.1"/>
    </source>
</evidence>
<gene>
    <name evidence="2" type="ORF">J2W40_003470</name>
</gene>
<name>A0ABU1X4V6_SPHXE</name>
<keyword evidence="3" id="KW-1185">Reference proteome</keyword>
<dbReference type="Proteomes" id="UP001267638">
    <property type="component" value="Unassembled WGS sequence"/>
</dbReference>